<feature type="transmembrane region" description="Helical" evidence="1">
    <location>
        <begin position="109"/>
        <end position="128"/>
    </location>
</feature>
<evidence type="ECO:0000313" key="3">
    <source>
        <dbReference type="Proteomes" id="UP001590951"/>
    </source>
</evidence>
<comment type="caution">
    <text evidence="2">The sequence shown here is derived from an EMBL/GenBank/DDBJ whole genome shotgun (WGS) entry which is preliminary data.</text>
</comment>
<name>A0ABR4AWY6_9LECA</name>
<feature type="transmembrane region" description="Helical" evidence="1">
    <location>
        <begin position="149"/>
        <end position="170"/>
    </location>
</feature>
<dbReference type="PANTHER" id="PTHR22696:SF1">
    <property type="entry name" value="E3 UBIQUITIN-PROTEIN LIGASE RNF26"/>
    <property type="match status" value="1"/>
</dbReference>
<gene>
    <name evidence="2" type="ORF">ABVK25_009644</name>
</gene>
<dbReference type="PANTHER" id="PTHR22696">
    <property type="entry name" value="E3 UBIQUITIN-PROTEIN LIGASE RNF26"/>
    <property type="match status" value="1"/>
</dbReference>
<protein>
    <submittedName>
        <fullName evidence="2">Uncharacterized protein</fullName>
    </submittedName>
</protein>
<organism evidence="2 3">
    <name type="scientific">Lepraria finkii</name>
    <dbReference type="NCBI Taxonomy" id="1340010"/>
    <lineage>
        <taxon>Eukaryota</taxon>
        <taxon>Fungi</taxon>
        <taxon>Dikarya</taxon>
        <taxon>Ascomycota</taxon>
        <taxon>Pezizomycotina</taxon>
        <taxon>Lecanoromycetes</taxon>
        <taxon>OSLEUM clade</taxon>
        <taxon>Lecanoromycetidae</taxon>
        <taxon>Lecanorales</taxon>
        <taxon>Lecanorineae</taxon>
        <taxon>Stereocaulaceae</taxon>
        <taxon>Lepraria</taxon>
    </lineage>
</organism>
<reference evidence="2 3" key="1">
    <citation type="submission" date="2024-09" db="EMBL/GenBank/DDBJ databases">
        <title>Rethinking Asexuality: The Enigmatic Case of Functional Sexual Genes in Lepraria (Stereocaulaceae).</title>
        <authorList>
            <person name="Doellman M."/>
            <person name="Sun Y."/>
            <person name="Barcenas-Pena A."/>
            <person name="Lumbsch H.T."/>
            <person name="Grewe F."/>
        </authorList>
    </citation>
    <scope>NUCLEOTIDE SEQUENCE [LARGE SCALE GENOMIC DNA]</scope>
    <source>
        <strain evidence="2 3">Grewe 0041</strain>
    </source>
</reference>
<sequence>MASISNTTSLMSPSDLVMAVRWMMARTGSFAFITVPERIDSMLSFRHGGSMIAEATGNGTWNMMSAAFSAGTPADTAIPGIAPRTAAAMEGTRTMSPLSFMQVRNFGGILTYMTSKWAMACFTLSIILNRTQVYSATRRHINLSWRFRLALRILPLLLFLSHTLSLLQALRCQTSPNFSKIKYGKDKHVDLDFAGDGGFLYYISSTLLFWENDGDSCLAVDLIPSSSEPWDRRGSLSLLWPFFRVLCLGQFIETISSTVQGRPLMTETGMSIFEHSLAFAEAEAMLSNRLGLSLFGSIGSKATTQDEVTKYFAKSEILEKMNTPPEVLLMALVSSLNNFSSQALGIFQPAGKVSVD</sequence>
<accession>A0ABR4AWY6</accession>
<evidence type="ECO:0000313" key="2">
    <source>
        <dbReference type="EMBL" id="KAL2050141.1"/>
    </source>
</evidence>
<evidence type="ECO:0000256" key="1">
    <source>
        <dbReference type="SAM" id="Phobius"/>
    </source>
</evidence>
<keyword evidence="1" id="KW-1133">Transmembrane helix</keyword>
<keyword evidence="1" id="KW-0812">Transmembrane</keyword>
<dbReference type="Proteomes" id="UP001590951">
    <property type="component" value="Unassembled WGS sequence"/>
</dbReference>
<dbReference type="EMBL" id="JBHFEH010000052">
    <property type="protein sequence ID" value="KAL2050141.1"/>
    <property type="molecule type" value="Genomic_DNA"/>
</dbReference>
<keyword evidence="3" id="KW-1185">Reference proteome</keyword>
<proteinExistence type="predicted"/>
<keyword evidence="1" id="KW-0472">Membrane</keyword>